<dbReference type="Gene3D" id="3.40.630.30">
    <property type="match status" value="1"/>
</dbReference>
<dbReference type="Proteomes" id="UP000001208">
    <property type="component" value="Chromosome"/>
</dbReference>
<protein>
    <submittedName>
        <fullName evidence="4">GCN5-related N-acetyltransferase</fullName>
    </submittedName>
</protein>
<proteinExistence type="predicted"/>
<dbReference type="CDD" id="cd04301">
    <property type="entry name" value="NAT_SF"/>
    <property type="match status" value="1"/>
</dbReference>
<evidence type="ECO:0000313" key="4">
    <source>
        <dbReference type="EMBL" id="ACF12926.1"/>
    </source>
</evidence>
<dbReference type="Pfam" id="PF00583">
    <property type="entry name" value="Acetyltransf_1"/>
    <property type="match status" value="1"/>
</dbReference>
<dbReference type="RefSeq" id="WP_012499010.1">
    <property type="nucleotide sequence ID" value="NC_011026.1"/>
</dbReference>
<organism evidence="4 5">
    <name type="scientific">Chloroherpeton thalassium (strain ATCC 35110 / GB-78)</name>
    <dbReference type="NCBI Taxonomy" id="517418"/>
    <lineage>
        <taxon>Bacteria</taxon>
        <taxon>Pseudomonadati</taxon>
        <taxon>Chlorobiota</taxon>
        <taxon>Chlorobiia</taxon>
        <taxon>Chlorobiales</taxon>
        <taxon>Chloroherpetonaceae</taxon>
        <taxon>Chloroherpeton</taxon>
    </lineage>
</organism>
<keyword evidence="2" id="KW-0012">Acyltransferase</keyword>
<keyword evidence="5" id="KW-1185">Reference proteome</keyword>
<dbReference type="PANTHER" id="PTHR43420">
    <property type="entry name" value="ACETYLTRANSFERASE"/>
    <property type="match status" value="1"/>
</dbReference>
<dbReference type="GO" id="GO:0016747">
    <property type="term" value="F:acyltransferase activity, transferring groups other than amino-acyl groups"/>
    <property type="evidence" value="ECO:0007669"/>
    <property type="project" value="InterPro"/>
</dbReference>
<reference evidence="4 5" key="1">
    <citation type="submission" date="2008-06" db="EMBL/GenBank/DDBJ databases">
        <title>Complete sequence of Chloroherpeton thalassium ATCC 35110.</title>
        <authorList>
            <consortium name="US DOE Joint Genome Institute"/>
            <person name="Lucas S."/>
            <person name="Copeland A."/>
            <person name="Lapidus A."/>
            <person name="Glavina del Rio T."/>
            <person name="Dalin E."/>
            <person name="Tice H."/>
            <person name="Bruce D."/>
            <person name="Goodwin L."/>
            <person name="Pitluck S."/>
            <person name="Schmutz J."/>
            <person name="Larimer F."/>
            <person name="Land M."/>
            <person name="Hauser L."/>
            <person name="Kyrpides N."/>
            <person name="Mikhailova N."/>
            <person name="Liu Z."/>
            <person name="Li T."/>
            <person name="Zhao F."/>
            <person name="Overmann J."/>
            <person name="Bryant D.A."/>
            <person name="Richardson P."/>
        </authorList>
    </citation>
    <scope>NUCLEOTIDE SEQUENCE [LARGE SCALE GENOMIC DNA]</scope>
    <source>
        <strain evidence="5">ATCC 35110 / GB-78</strain>
    </source>
</reference>
<dbReference type="eggNOG" id="COG0456">
    <property type="taxonomic scope" value="Bacteria"/>
</dbReference>
<dbReference type="OrthoDB" id="5419426at2"/>
<keyword evidence="1 4" id="KW-0808">Transferase</keyword>
<evidence type="ECO:0000259" key="3">
    <source>
        <dbReference type="PROSITE" id="PS51186"/>
    </source>
</evidence>
<sequence length="150" mass="17549">MIYRHATPKDMLQVAALDRDVWHVNNHSDFIPDGEHAWRIWIEIAFVCVAEENDHILGCSLVFPGFDDSLCLHKLFVHNLHQGKGIGRKLIEETVHFSDKLGKPIWLTVDPQNQKSIALYEKFDFKITSHVEGFYRADEHRFIMRRTPLK</sequence>
<dbReference type="KEGG" id="cts:Ctha_0455"/>
<dbReference type="InterPro" id="IPR000182">
    <property type="entry name" value="GNAT_dom"/>
</dbReference>
<dbReference type="EMBL" id="CP001100">
    <property type="protein sequence ID" value="ACF12926.1"/>
    <property type="molecule type" value="Genomic_DNA"/>
</dbReference>
<dbReference type="SUPFAM" id="SSF55729">
    <property type="entry name" value="Acyl-CoA N-acyltransferases (Nat)"/>
    <property type="match status" value="1"/>
</dbReference>
<dbReference type="HOGENOM" id="CLU_1737289_0_0_10"/>
<accession>B3QUM0</accession>
<dbReference type="InterPro" id="IPR016181">
    <property type="entry name" value="Acyl_CoA_acyltransferase"/>
</dbReference>
<evidence type="ECO:0000256" key="1">
    <source>
        <dbReference type="ARBA" id="ARBA00022679"/>
    </source>
</evidence>
<evidence type="ECO:0000313" key="5">
    <source>
        <dbReference type="Proteomes" id="UP000001208"/>
    </source>
</evidence>
<feature type="domain" description="N-acetyltransferase" evidence="3">
    <location>
        <begin position="1"/>
        <end position="149"/>
    </location>
</feature>
<dbReference type="InterPro" id="IPR050680">
    <property type="entry name" value="YpeA/RimI_acetyltransf"/>
</dbReference>
<dbReference type="PANTHER" id="PTHR43420:SF47">
    <property type="entry name" value="N-ACETYLTRANSFERASE DOMAIN-CONTAINING PROTEIN"/>
    <property type="match status" value="1"/>
</dbReference>
<dbReference type="PROSITE" id="PS51186">
    <property type="entry name" value="GNAT"/>
    <property type="match status" value="1"/>
</dbReference>
<dbReference type="AlphaFoldDB" id="B3QUM0"/>
<name>B3QUM0_CHLT3</name>
<evidence type="ECO:0000256" key="2">
    <source>
        <dbReference type="ARBA" id="ARBA00023315"/>
    </source>
</evidence>
<gene>
    <name evidence="4" type="ordered locus">Ctha_0455</name>
</gene>